<reference evidence="1" key="1">
    <citation type="journal article" date="2021" name="PeerJ">
        <title>Extensive microbial diversity within the chicken gut microbiome revealed by metagenomics and culture.</title>
        <authorList>
            <person name="Gilroy R."/>
            <person name="Ravi A."/>
            <person name="Getino M."/>
            <person name="Pursley I."/>
            <person name="Horton D.L."/>
            <person name="Alikhan N.F."/>
            <person name="Baker D."/>
            <person name="Gharbi K."/>
            <person name="Hall N."/>
            <person name="Watson M."/>
            <person name="Adriaenssens E.M."/>
            <person name="Foster-Nyarko E."/>
            <person name="Jarju S."/>
            <person name="Secka A."/>
            <person name="Antonio M."/>
            <person name="Oren A."/>
            <person name="Chaudhuri R.R."/>
            <person name="La Ragione R."/>
            <person name="Hildebrand F."/>
            <person name="Pallen M.J."/>
        </authorList>
    </citation>
    <scope>NUCLEOTIDE SEQUENCE</scope>
    <source>
        <strain evidence="1">A6-441</strain>
    </source>
</reference>
<reference evidence="1" key="2">
    <citation type="submission" date="2021-04" db="EMBL/GenBank/DDBJ databases">
        <authorList>
            <person name="Gilroy R."/>
        </authorList>
    </citation>
    <scope>NUCLEOTIDE SEQUENCE</scope>
    <source>
        <strain evidence="1">A6-441</strain>
    </source>
</reference>
<dbReference type="GO" id="GO:0046872">
    <property type="term" value="F:metal ion binding"/>
    <property type="evidence" value="ECO:0007669"/>
    <property type="project" value="InterPro"/>
</dbReference>
<comment type="caution">
    <text evidence="1">The sequence shown here is derived from an EMBL/GenBank/DDBJ whole genome shotgun (WGS) entry which is preliminary data.</text>
</comment>
<gene>
    <name evidence="1" type="ORF">IAA47_01660</name>
</gene>
<name>A0A9E2KYG5_9FUSO</name>
<dbReference type="InterPro" id="IPR003735">
    <property type="entry name" value="Metal_Tscrpt_repr"/>
</dbReference>
<protein>
    <submittedName>
        <fullName evidence="1">Metal-sensing transcriptional repressor</fullName>
    </submittedName>
</protein>
<evidence type="ECO:0000313" key="2">
    <source>
        <dbReference type="Proteomes" id="UP000724657"/>
    </source>
</evidence>
<proteinExistence type="predicted"/>
<dbReference type="InterPro" id="IPR038390">
    <property type="entry name" value="Metal_Tscrpt_repr_sf"/>
</dbReference>
<dbReference type="GO" id="GO:0003677">
    <property type="term" value="F:DNA binding"/>
    <property type="evidence" value="ECO:0007669"/>
    <property type="project" value="InterPro"/>
</dbReference>
<dbReference type="PANTHER" id="PTHR33677">
    <property type="entry name" value="TRANSCRIPTIONAL REPRESSOR FRMR-RELATED"/>
    <property type="match status" value="1"/>
</dbReference>
<dbReference type="GO" id="GO:0045892">
    <property type="term" value="P:negative regulation of DNA-templated transcription"/>
    <property type="evidence" value="ECO:0007669"/>
    <property type="project" value="UniProtKB-ARBA"/>
</dbReference>
<dbReference type="EMBL" id="JAHLFN010000016">
    <property type="protein sequence ID" value="MBU3841700.1"/>
    <property type="molecule type" value="Genomic_DNA"/>
</dbReference>
<sequence>MKNRNIEEVQGHCLSTENNFRKSLISRINRIAGQLRGIERMILNHVKCDEILNQISSVKSALNGIAKVILEAHLRSCVVSEIKSGLEEEATEDLIKTLESLLDKNIKKINESNDNIIKKVEIQIEKIKECIEKDECCSSILKEIAIIKNELDSVSRVILERHIKNCLVRDIKLGLEEKIVNDFLYTINKMIK</sequence>
<dbReference type="PANTHER" id="PTHR33677:SF3">
    <property type="entry name" value="COPPER-SENSING TRANSCRIPTIONAL REPRESSOR RICR"/>
    <property type="match status" value="1"/>
</dbReference>
<dbReference type="AlphaFoldDB" id="A0A9E2KYG5"/>
<dbReference type="Gene3D" id="1.20.58.1000">
    <property type="entry name" value="Metal-sensitive repressor, helix protomer"/>
    <property type="match status" value="2"/>
</dbReference>
<evidence type="ECO:0000313" key="1">
    <source>
        <dbReference type="EMBL" id="MBU3841700.1"/>
    </source>
</evidence>
<dbReference type="Pfam" id="PF02583">
    <property type="entry name" value="Trns_repr_metal"/>
    <property type="match status" value="2"/>
</dbReference>
<accession>A0A9E2KYG5</accession>
<dbReference type="Proteomes" id="UP000724657">
    <property type="component" value="Unassembled WGS sequence"/>
</dbReference>
<organism evidence="1 2">
    <name type="scientific">Candidatus Fusobacterium pullicola</name>
    <dbReference type="NCBI Taxonomy" id="2838601"/>
    <lineage>
        <taxon>Bacteria</taxon>
        <taxon>Fusobacteriati</taxon>
        <taxon>Fusobacteriota</taxon>
        <taxon>Fusobacteriia</taxon>
        <taxon>Fusobacteriales</taxon>
        <taxon>Fusobacteriaceae</taxon>
        <taxon>Fusobacterium</taxon>
    </lineage>
</organism>